<evidence type="ECO:0000313" key="6">
    <source>
        <dbReference type="Proteomes" id="UP000677305"/>
    </source>
</evidence>
<name>A0A8J8MFI3_9FIRM</name>
<dbReference type="PANTHER" id="PTHR30036">
    <property type="entry name" value="D-XYLOSE-BINDING PERIPLASMIC PROTEIN"/>
    <property type="match status" value="1"/>
</dbReference>
<dbReference type="Gene3D" id="3.40.50.2300">
    <property type="match status" value="2"/>
</dbReference>
<dbReference type="KEGG" id="vgu:HYG85_10020"/>
<evidence type="ECO:0000259" key="4">
    <source>
        <dbReference type="Pfam" id="PF13407"/>
    </source>
</evidence>
<protein>
    <submittedName>
        <fullName evidence="5">Substrate-binding domain-containing protein</fullName>
    </submittedName>
</protein>
<dbReference type="AlphaFoldDB" id="A0A8J8MFI3"/>
<dbReference type="GO" id="GO:0030246">
    <property type="term" value="F:carbohydrate binding"/>
    <property type="evidence" value="ECO:0007669"/>
    <property type="project" value="TreeGrafter"/>
</dbReference>
<dbReference type="GO" id="GO:0030288">
    <property type="term" value="C:outer membrane-bounded periplasmic space"/>
    <property type="evidence" value="ECO:0007669"/>
    <property type="project" value="TreeGrafter"/>
</dbReference>
<comment type="similarity">
    <text evidence="2">Belongs to the bacterial solute-binding protein 2 family.</text>
</comment>
<evidence type="ECO:0000313" key="5">
    <source>
        <dbReference type="EMBL" id="QUH31981.1"/>
    </source>
</evidence>
<evidence type="ECO:0000256" key="1">
    <source>
        <dbReference type="ARBA" id="ARBA00004196"/>
    </source>
</evidence>
<accession>A0A8J8MFI3</accession>
<sequence>MLVFAGCKTKKEVPPTDNNTTDNSTKDNDSKDNSSKEDYEIAVVVKLTGIPFFNVMEEGVKKAAKDLGVNAYVTGATDADPALQKKIIEDLITTGVDAIVVVPNDATVLEPTLKSAQEKGILVIANESPGQVGADYDTEMIDNKNFAIAAAEAAAKAAGGEGQYVLFVGGLSVPLHNEWADLATEYLAENYPNMTEATDRIPCGEDTELSRTKTLELIKSYPDLKAIIGWGSLGPIGAAEALREKKMTDDIAVTGTVIPSQAAQYLADGSIDHGVLWNPSDSGYAAVYVAKSLLEGKDVESIDVPEIGKPKVDNGNVLIFDATLNITNENADSLGF</sequence>
<keyword evidence="6" id="KW-1185">Reference proteome</keyword>
<dbReference type="InterPro" id="IPR028082">
    <property type="entry name" value="Peripla_BP_I"/>
</dbReference>
<evidence type="ECO:0000256" key="3">
    <source>
        <dbReference type="SAM" id="MobiDB-lite"/>
    </source>
</evidence>
<evidence type="ECO:0000256" key="2">
    <source>
        <dbReference type="ARBA" id="ARBA00007639"/>
    </source>
</evidence>
<organism evidence="5 6">
    <name type="scientific">Vallitalea guaymasensis</name>
    <dbReference type="NCBI Taxonomy" id="1185412"/>
    <lineage>
        <taxon>Bacteria</taxon>
        <taxon>Bacillati</taxon>
        <taxon>Bacillota</taxon>
        <taxon>Clostridia</taxon>
        <taxon>Lachnospirales</taxon>
        <taxon>Vallitaleaceae</taxon>
        <taxon>Vallitalea</taxon>
    </lineage>
</organism>
<feature type="domain" description="Periplasmic binding protein" evidence="4">
    <location>
        <begin position="41"/>
        <end position="298"/>
    </location>
</feature>
<dbReference type="PANTHER" id="PTHR30036:SF7">
    <property type="entry name" value="ABC TRANSPORTER PERIPLASMIC-BINDING PROTEIN YPHF"/>
    <property type="match status" value="1"/>
</dbReference>
<dbReference type="InterPro" id="IPR050555">
    <property type="entry name" value="Bact_Solute-Bind_Prot2"/>
</dbReference>
<comment type="subcellular location">
    <subcellularLocation>
        <location evidence="1">Cell envelope</location>
    </subcellularLocation>
</comment>
<dbReference type="Proteomes" id="UP000677305">
    <property type="component" value="Chromosome"/>
</dbReference>
<proteinExistence type="inferred from homology"/>
<gene>
    <name evidence="5" type="ORF">HYG85_10020</name>
</gene>
<feature type="compositionally biased region" description="Basic and acidic residues" evidence="3">
    <location>
        <begin position="24"/>
        <end position="35"/>
    </location>
</feature>
<feature type="region of interest" description="Disordered" evidence="3">
    <location>
        <begin position="1"/>
        <end position="35"/>
    </location>
</feature>
<reference evidence="5 6" key="1">
    <citation type="submission" date="2020-07" db="EMBL/GenBank/DDBJ databases">
        <title>Vallitalea guaymasensis genome.</title>
        <authorList>
            <person name="Postec A."/>
        </authorList>
    </citation>
    <scope>NUCLEOTIDE SEQUENCE [LARGE SCALE GENOMIC DNA]</scope>
    <source>
        <strain evidence="5 6">Ra1766G1</strain>
    </source>
</reference>
<dbReference type="Pfam" id="PF13407">
    <property type="entry name" value="Peripla_BP_4"/>
    <property type="match status" value="1"/>
</dbReference>
<dbReference type="InterPro" id="IPR025997">
    <property type="entry name" value="SBP_2_dom"/>
</dbReference>
<dbReference type="SUPFAM" id="SSF53822">
    <property type="entry name" value="Periplasmic binding protein-like I"/>
    <property type="match status" value="1"/>
</dbReference>
<dbReference type="EMBL" id="CP058561">
    <property type="protein sequence ID" value="QUH31981.1"/>
    <property type="molecule type" value="Genomic_DNA"/>
</dbReference>